<evidence type="ECO:0000313" key="2">
    <source>
        <dbReference type="EMBL" id="PEH88275.1"/>
    </source>
</evidence>
<dbReference type="STRING" id="1219032.GCA_001515545_03393"/>
<accession>A0A2A7USI5</accession>
<dbReference type="Proteomes" id="UP000220246">
    <property type="component" value="Unassembled WGS sequence"/>
</dbReference>
<dbReference type="AlphaFoldDB" id="A0A2A7USI5"/>
<keyword evidence="3" id="KW-1185">Reference proteome</keyword>
<dbReference type="OrthoDB" id="6023294at2"/>
<gene>
    <name evidence="2" type="ORF">CRM82_06355</name>
</gene>
<feature type="transmembrane region" description="Helical" evidence="1">
    <location>
        <begin position="10"/>
        <end position="28"/>
    </location>
</feature>
<evidence type="ECO:0000256" key="1">
    <source>
        <dbReference type="SAM" id="Phobius"/>
    </source>
</evidence>
<reference evidence="3" key="1">
    <citation type="submission" date="2017-09" db="EMBL/GenBank/DDBJ databases">
        <title>FDA dAtabase for Regulatory Grade micrObial Sequences (FDA-ARGOS): Supporting development and validation of Infectious Disease Dx tests.</title>
        <authorList>
            <person name="Minogue T."/>
            <person name="Wolcott M."/>
            <person name="Wasieloski L."/>
            <person name="Aguilar W."/>
            <person name="Moore D."/>
            <person name="Tallon L."/>
            <person name="Sadzewicz L."/>
            <person name="Ott S."/>
            <person name="Zhao X."/>
            <person name="Nagaraj S."/>
            <person name="Vavikolanu K."/>
            <person name="Aluvathingal J."/>
            <person name="Nadendla S."/>
            <person name="Sichtig H."/>
        </authorList>
    </citation>
    <scope>NUCLEOTIDE SEQUENCE [LARGE SCALE GENOMIC DNA]</scope>
    <source>
        <strain evidence="3">FDAARGOS_394</strain>
    </source>
</reference>
<dbReference type="GeneID" id="80800212"/>
<feature type="transmembrane region" description="Helical" evidence="1">
    <location>
        <begin position="123"/>
        <end position="143"/>
    </location>
</feature>
<keyword evidence="1" id="KW-0812">Transmembrane</keyword>
<sequence length="240" mass="27181">MNLVPLEAQLLILAVLFYIYDSSVLLFSNEGVITPSWKNWSAQTNLKGLVLLRKRLFFPNLLLPHRPVFRLHWQPESLSQAASVEWQKEKSLYGWFGLPAYGMALALFVITPITYCFFRSDPALLACLALIYLMPVGAGMLLYRHQKPLGVSTKNAWSLFLECLLCPPFTINIVRKLSLARRLQANFVDSAFQLVDAAQWERVQAELIACMDAEIDAADSKDSSARWAASKNRLQGMQKQ</sequence>
<protein>
    <submittedName>
        <fullName evidence="2">Uncharacterized protein</fullName>
    </submittedName>
</protein>
<organism evidence="2 3">
    <name type="scientific">Comamonas terrigena</name>
    <dbReference type="NCBI Taxonomy" id="32013"/>
    <lineage>
        <taxon>Bacteria</taxon>
        <taxon>Pseudomonadati</taxon>
        <taxon>Pseudomonadota</taxon>
        <taxon>Betaproteobacteria</taxon>
        <taxon>Burkholderiales</taxon>
        <taxon>Comamonadaceae</taxon>
        <taxon>Comamonas</taxon>
    </lineage>
</organism>
<keyword evidence="1" id="KW-0472">Membrane</keyword>
<feature type="transmembrane region" description="Helical" evidence="1">
    <location>
        <begin position="92"/>
        <end position="111"/>
    </location>
</feature>
<keyword evidence="1" id="KW-1133">Transmembrane helix</keyword>
<evidence type="ECO:0000313" key="3">
    <source>
        <dbReference type="Proteomes" id="UP000220246"/>
    </source>
</evidence>
<dbReference type="RefSeq" id="WP_066540424.1">
    <property type="nucleotide sequence ID" value="NZ_PDEA01000001.1"/>
</dbReference>
<comment type="caution">
    <text evidence="2">The sequence shown here is derived from an EMBL/GenBank/DDBJ whole genome shotgun (WGS) entry which is preliminary data.</text>
</comment>
<proteinExistence type="predicted"/>
<dbReference type="EMBL" id="PDEA01000001">
    <property type="protein sequence ID" value="PEH88275.1"/>
    <property type="molecule type" value="Genomic_DNA"/>
</dbReference>
<name>A0A2A7USI5_COMTR</name>